<dbReference type="AlphaFoldDB" id="A0A1S9PA06"/>
<dbReference type="Proteomes" id="UP000189739">
    <property type="component" value="Unassembled WGS sequence"/>
</dbReference>
<keyword evidence="9" id="KW-0812">Transmembrane</keyword>
<evidence type="ECO:0000313" key="13">
    <source>
        <dbReference type="Proteomes" id="UP000189739"/>
    </source>
</evidence>
<evidence type="ECO:0000256" key="4">
    <source>
        <dbReference type="ARBA" id="ARBA00022827"/>
    </source>
</evidence>
<evidence type="ECO:0000256" key="1">
    <source>
        <dbReference type="ARBA" id="ARBA00005272"/>
    </source>
</evidence>
<sequence length="426" mass="47836">MNEVLIKKRKVVIVGGGFAGLNLAKDLITDKLYSITLIDRNNYNYFPPLLYQVATSFLDPSSISAPFRKLFRDGRLLFRMAEVLRVDPTAKKLILNNGELSYDILVFAAGGKVNFFGNENIRRYAIPMKTIDDALRMRNAMVRTMERASITKDPEERKKLLTIVIAGGGPTGVEVAGMLAEMKKYILPRDYPELKDEQVNLYVVDGGPALLLPMSDKTHREAYQILSERGVSIKLRSRVKDYDGERVLLDDGTEIKAGTMIWAAGITANTFEGIPEASTGIGKRMLTDEYGRVKNVPDVYAIGDAALHTDDPRYPHGHPQVAQPAIQMGKALAKNLRALARERPLKPFIYADKGDMAIIGRTRAVVDLFGHKLHINGLPGLLIWLFIHLISLVSFRNKFVTFYDWASAYLSKDRSLRMIFRTEKTE</sequence>
<evidence type="ECO:0000256" key="7">
    <source>
        <dbReference type="ARBA" id="ARBA00023027"/>
    </source>
</evidence>
<dbReference type="Pfam" id="PF22366">
    <property type="entry name" value="NDH2_C"/>
    <property type="match status" value="1"/>
</dbReference>
<keyword evidence="7" id="KW-0520">NAD</keyword>
<evidence type="ECO:0000256" key="2">
    <source>
        <dbReference type="ARBA" id="ARBA00012637"/>
    </source>
</evidence>
<dbReference type="EMBL" id="MBTF01000035">
    <property type="protein sequence ID" value="OOQ57823.1"/>
    <property type="molecule type" value="Genomic_DNA"/>
</dbReference>
<reference evidence="12 13" key="1">
    <citation type="submission" date="2016-07" db="EMBL/GenBank/DDBJ databases">
        <title>Genomic analysis of zinc-resistant bacterium Mucilaginibacter pedocola TBZ30.</title>
        <authorList>
            <person name="Huang J."/>
            <person name="Tang J."/>
        </authorList>
    </citation>
    <scope>NUCLEOTIDE SEQUENCE [LARGE SCALE GENOMIC DNA]</scope>
    <source>
        <strain evidence="12 13">TBZ30</strain>
    </source>
</reference>
<gene>
    <name evidence="12" type="ORF">BC343_13665</name>
</gene>
<evidence type="ECO:0000256" key="3">
    <source>
        <dbReference type="ARBA" id="ARBA00022630"/>
    </source>
</evidence>
<name>A0A1S9PA06_9SPHI</name>
<dbReference type="InterPro" id="IPR045024">
    <property type="entry name" value="NDH-2"/>
</dbReference>
<evidence type="ECO:0000256" key="6">
    <source>
        <dbReference type="ARBA" id="ARBA00023002"/>
    </source>
</evidence>
<comment type="caution">
    <text evidence="12">The sequence shown here is derived from an EMBL/GenBank/DDBJ whole genome shotgun (WGS) entry which is preliminary data.</text>
</comment>
<dbReference type="STRING" id="1792845.BC343_13665"/>
<evidence type="ECO:0000259" key="10">
    <source>
        <dbReference type="Pfam" id="PF07992"/>
    </source>
</evidence>
<keyword evidence="3" id="KW-0285">Flavoprotein</keyword>
<keyword evidence="9" id="KW-0472">Membrane</keyword>
<dbReference type="Pfam" id="PF07992">
    <property type="entry name" value="Pyr_redox_2"/>
    <property type="match status" value="1"/>
</dbReference>
<dbReference type="InterPro" id="IPR036188">
    <property type="entry name" value="FAD/NAD-bd_sf"/>
</dbReference>
<feature type="domain" description="FAD/NAD(P)-binding" evidence="10">
    <location>
        <begin position="10"/>
        <end position="329"/>
    </location>
</feature>
<dbReference type="InterPro" id="IPR054585">
    <property type="entry name" value="NDH2-like_C"/>
</dbReference>
<proteinExistence type="inferred from homology"/>
<evidence type="ECO:0000256" key="8">
    <source>
        <dbReference type="ARBA" id="ARBA00047599"/>
    </source>
</evidence>
<dbReference type="PANTHER" id="PTHR43706:SF47">
    <property type="entry name" value="EXTERNAL NADH-UBIQUINONE OXIDOREDUCTASE 1, MITOCHONDRIAL-RELATED"/>
    <property type="match status" value="1"/>
</dbReference>
<organism evidence="12 13">
    <name type="scientific">Mucilaginibacter pedocola</name>
    <dbReference type="NCBI Taxonomy" id="1792845"/>
    <lineage>
        <taxon>Bacteria</taxon>
        <taxon>Pseudomonadati</taxon>
        <taxon>Bacteroidota</taxon>
        <taxon>Sphingobacteriia</taxon>
        <taxon>Sphingobacteriales</taxon>
        <taxon>Sphingobacteriaceae</taxon>
        <taxon>Mucilaginibacter</taxon>
    </lineage>
</organism>
<evidence type="ECO:0000259" key="11">
    <source>
        <dbReference type="Pfam" id="PF22366"/>
    </source>
</evidence>
<dbReference type="Gene3D" id="3.50.50.100">
    <property type="match status" value="1"/>
</dbReference>
<dbReference type="RefSeq" id="WP_078350429.1">
    <property type="nucleotide sequence ID" value="NZ_MBTF01000035.1"/>
</dbReference>
<accession>A0A1S9PA06</accession>
<keyword evidence="9" id="KW-1133">Transmembrane helix</keyword>
<evidence type="ECO:0000313" key="12">
    <source>
        <dbReference type="EMBL" id="OOQ57823.1"/>
    </source>
</evidence>
<keyword evidence="4" id="KW-0274">FAD</keyword>
<keyword evidence="13" id="KW-1185">Reference proteome</keyword>
<protein>
    <recommendedName>
        <fullName evidence="2">NADH:ubiquinone reductase (non-electrogenic)</fullName>
        <ecNumber evidence="2">1.6.5.9</ecNumber>
    </recommendedName>
</protein>
<dbReference type="PANTHER" id="PTHR43706">
    <property type="entry name" value="NADH DEHYDROGENASE"/>
    <property type="match status" value="1"/>
</dbReference>
<dbReference type="PRINTS" id="PR00368">
    <property type="entry name" value="FADPNR"/>
</dbReference>
<feature type="domain" description="External alternative NADH-ubiquinone oxidoreductase-like C-terminal" evidence="11">
    <location>
        <begin position="353"/>
        <end position="410"/>
    </location>
</feature>
<dbReference type="PRINTS" id="PR00411">
    <property type="entry name" value="PNDRDTASEI"/>
</dbReference>
<dbReference type="EC" id="1.6.5.9" evidence="2"/>
<keyword evidence="6" id="KW-0560">Oxidoreductase</keyword>
<feature type="transmembrane region" description="Helical" evidence="9">
    <location>
        <begin position="377"/>
        <end position="395"/>
    </location>
</feature>
<dbReference type="GO" id="GO:0050136">
    <property type="term" value="F:NADH dehydrogenase (quinone) (non-electrogenic) activity"/>
    <property type="evidence" value="ECO:0007669"/>
    <property type="project" value="UniProtKB-EC"/>
</dbReference>
<keyword evidence="5" id="KW-0809">Transit peptide</keyword>
<evidence type="ECO:0000256" key="5">
    <source>
        <dbReference type="ARBA" id="ARBA00022946"/>
    </source>
</evidence>
<evidence type="ECO:0000256" key="9">
    <source>
        <dbReference type="SAM" id="Phobius"/>
    </source>
</evidence>
<comment type="similarity">
    <text evidence="1">Belongs to the NADH dehydrogenase family.</text>
</comment>
<dbReference type="InterPro" id="IPR023753">
    <property type="entry name" value="FAD/NAD-binding_dom"/>
</dbReference>
<comment type="catalytic activity">
    <reaction evidence="8">
        <text>a quinone + NADH + H(+) = a quinol + NAD(+)</text>
        <dbReference type="Rhea" id="RHEA:46160"/>
        <dbReference type="ChEBI" id="CHEBI:15378"/>
        <dbReference type="ChEBI" id="CHEBI:24646"/>
        <dbReference type="ChEBI" id="CHEBI:57540"/>
        <dbReference type="ChEBI" id="CHEBI:57945"/>
        <dbReference type="ChEBI" id="CHEBI:132124"/>
        <dbReference type="EC" id="1.6.5.9"/>
    </reaction>
</comment>
<dbReference type="SUPFAM" id="SSF51905">
    <property type="entry name" value="FAD/NAD(P)-binding domain"/>
    <property type="match status" value="1"/>
</dbReference>
<dbReference type="OrthoDB" id="9781621at2"/>